<dbReference type="Gene3D" id="1.10.10.10">
    <property type="entry name" value="Winged helix-like DNA-binding domain superfamily/Winged helix DNA-binding domain"/>
    <property type="match status" value="1"/>
</dbReference>
<protein>
    <submittedName>
        <fullName evidence="3">Transposase</fullName>
    </submittedName>
</protein>
<dbReference type="GO" id="GO:0006313">
    <property type="term" value="P:DNA transposition"/>
    <property type="evidence" value="ECO:0007669"/>
    <property type="project" value="InterPro"/>
</dbReference>
<dbReference type="Pfam" id="PF01527">
    <property type="entry name" value="HTH_Tnp_1"/>
    <property type="match status" value="1"/>
</dbReference>
<comment type="caution">
    <text evidence="3">The sequence shown here is derived from an EMBL/GenBank/DDBJ whole genome shotgun (WGS) entry which is preliminary data.</text>
</comment>
<dbReference type="SUPFAM" id="SSF48295">
    <property type="entry name" value="TrpR-like"/>
    <property type="match status" value="1"/>
</dbReference>
<dbReference type="InterPro" id="IPR010921">
    <property type="entry name" value="Trp_repressor/repl_initiator"/>
</dbReference>
<reference evidence="3 4" key="1">
    <citation type="journal article" date="2021" name="Microorganisms">
        <title>Acidisoma silvae sp. nov. and Acidisomacellulosilytica sp. nov., Two Acidophilic Bacteria Isolated from Decaying Wood, Hydrolyzing Cellulose and Producing Poly-3-hydroxybutyrate.</title>
        <authorList>
            <person name="Mieszkin S."/>
            <person name="Pouder E."/>
            <person name="Uroz S."/>
            <person name="Simon-Colin C."/>
            <person name="Alain K."/>
        </authorList>
    </citation>
    <scope>NUCLEOTIDE SEQUENCE [LARGE SCALE GENOMIC DNA]</scope>
    <source>
        <strain evidence="3 4">HW T5.17</strain>
    </source>
</reference>
<accession>A0A963Z7T2</accession>
<dbReference type="RefSeq" id="WP_227310814.1">
    <property type="nucleotide sequence ID" value="NZ_JAESVA010000025.1"/>
</dbReference>
<dbReference type="PANTHER" id="PTHR37936">
    <property type="entry name" value="TRANSPOSASE INSC FOR INSERTION ELEMENT IS2A-RELATED"/>
    <property type="match status" value="1"/>
</dbReference>
<gene>
    <name evidence="3" type="ORF">ACELLULO517_27920</name>
</gene>
<dbReference type="InterPro" id="IPR002514">
    <property type="entry name" value="Transposase_8"/>
</dbReference>
<dbReference type="InterPro" id="IPR036388">
    <property type="entry name" value="WH-like_DNA-bd_sf"/>
</dbReference>
<dbReference type="GO" id="GO:0004803">
    <property type="term" value="F:transposase activity"/>
    <property type="evidence" value="ECO:0007669"/>
    <property type="project" value="InterPro"/>
</dbReference>
<dbReference type="GO" id="GO:0043565">
    <property type="term" value="F:sequence-specific DNA binding"/>
    <property type="evidence" value="ECO:0007669"/>
    <property type="project" value="InterPro"/>
</dbReference>
<proteinExistence type="inferred from homology"/>
<evidence type="ECO:0000313" key="4">
    <source>
        <dbReference type="Proteomes" id="UP000721844"/>
    </source>
</evidence>
<evidence type="ECO:0000256" key="1">
    <source>
        <dbReference type="ARBA" id="ARBA00009964"/>
    </source>
</evidence>
<feature type="region of interest" description="Disordered" evidence="2">
    <location>
        <begin position="1"/>
        <end position="20"/>
    </location>
</feature>
<keyword evidence="4" id="KW-1185">Reference proteome</keyword>
<dbReference type="EMBL" id="JAESVA010000025">
    <property type="protein sequence ID" value="MCB8884079.1"/>
    <property type="molecule type" value="Genomic_DNA"/>
</dbReference>
<organism evidence="3 4">
    <name type="scientific">Acidisoma cellulosilyticum</name>
    <dbReference type="NCBI Taxonomy" id="2802395"/>
    <lineage>
        <taxon>Bacteria</taxon>
        <taxon>Pseudomonadati</taxon>
        <taxon>Pseudomonadota</taxon>
        <taxon>Alphaproteobacteria</taxon>
        <taxon>Acetobacterales</taxon>
        <taxon>Acidocellaceae</taxon>
        <taxon>Acidisoma</taxon>
    </lineage>
</organism>
<name>A0A963Z7T2_9PROT</name>
<comment type="similarity">
    <text evidence="1">Belongs to the transposase 8 family.</text>
</comment>
<evidence type="ECO:0000313" key="3">
    <source>
        <dbReference type="EMBL" id="MCB8884079.1"/>
    </source>
</evidence>
<sequence>MDEAPDIIAADESSHTTNRRSARSARVEIITGVERRRRWTLEQKRDIVAESYGPDLTPTEVASKHGISSGQLYTWRQEVLGVRSAVLTQAAPRFATVEVAATALTIEPVAPAPDVAAVRAAACSAGRMEIVLPGDIHLRIDAQVDRAALRRVLDALRWRLSPWHPGCASIWPAE</sequence>
<dbReference type="AlphaFoldDB" id="A0A963Z7T2"/>
<evidence type="ECO:0000256" key="2">
    <source>
        <dbReference type="SAM" id="MobiDB-lite"/>
    </source>
</evidence>
<dbReference type="Proteomes" id="UP000721844">
    <property type="component" value="Unassembled WGS sequence"/>
</dbReference>
<dbReference type="NCBIfam" id="NF047595">
    <property type="entry name" value="IS66_ISRel24_TnpA"/>
    <property type="match status" value="1"/>
</dbReference>
<dbReference type="PANTHER" id="PTHR37936:SF3">
    <property type="entry name" value="TRANSPOSASE INSC FOR INSERTION ELEMENT IS2A-RELATED"/>
    <property type="match status" value="1"/>
</dbReference>